<dbReference type="InterPro" id="IPR051809">
    <property type="entry name" value="Plant_receptor-like_S/T_kinase"/>
</dbReference>
<evidence type="ECO:0000256" key="6">
    <source>
        <dbReference type="ARBA" id="ARBA00023136"/>
    </source>
</evidence>
<dbReference type="SMART" id="SM00369">
    <property type="entry name" value="LRR_TYP"/>
    <property type="match status" value="5"/>
</dbReference>
<dbReference type="InterPro" id="IPR011009">
    <property type="entry name" value="Kinase-like_dom_sf"/>
</dbReference>
<keyword evidence="5 8" id="KW-1133">Transmembrane helix</keyword>
<reference evidence="11" key="1">
    <citation type="submission" date="2025-08" db="UniProtKB">
        <authorList>
            <consortium name="RefSeq"/>
        </authorList>
    </citation>
    <scope>IDENTIFICATION</scope>
    <source>
        <tissue evidence="11">Seedling</tissue>
    </source>
</reference>
<keyword evidence="7" id="KW-0067">ATP-binding</keyword>
<keyword evidence="3 8" id="KW-0812">Transmembrane</keyword>
<dbReference type="SUPFAM" id="SSF56112">
    <property type="entry name" value="Protein kinase-like (PK-like)"/>
    <property type="match status" value="1"/>
</dbReference>
<feature type="transmembrane region" description="Helical" evidence="8">
    <location>
        <begin position="609"/>
        <end position="633"/>
    </location>
</feature>
<dbReference type="SMART" id="SM00365">
    <property type="entry name" value="LRR_SD22"/>
    <property type="match status" value="4"/>
</dbReference>
<comment type="subcellular location">
    <subcellularLocation>
        <location evidence="1">Membrane</location>
    </subcellularLocation>
</comment>
<keyword evidence="2" id="KW-0433">Leucine-rich repeat</keyword>
<name>A0ABM4A3Y5_ZIZJJ</name>
<dbReference type="Pfam" id="PF00560">
    <property type="entry name" value="LRR_1"/>
    <property type="match status" value="7"/>
</dbReference>
<dbReference type="SMART" id="SM00220">
    <property type="entry name" value="S_TKc"/>
    <property type="match status" value="1"/>
</dbReference>
<evidence type="ECO:0000259" key="9">
    <source>
        <dbReference type="PROSITE" id="PS50011"/>
    </source>
</evidence>
<dbReference type="Pfam" id="PF08263">
    <property type="entry name" value="LRRNT_2"/>
    <property type="match status" value="1"/>
</dbReference>
<keyword evidence="10" id="KW-1185">Reference proteome</keyword>
<feature type="binding site" evidence="7">
    <location>
        <position position="695"/>
    </location>
    <ligand>
        <name>ATP</name>
        <dbReference type="ChEBI" id="CHEBI:30616"/>
    </ligand>
</feature>
<dbReference type="InterPro" id="IPR001611">
    <property type="entry name" value="Leu-rich_rpt"/>
</dbReference>
<dbReference type="PROSITE" id="PS00107">
    <property type="entry name" value="PROTEIN_KINASE_ATP"/>
    <property type="match status" value="1"/>
</dbReference>
<evidence type="ECO:0000256" key="3">
    <source>
        <dbReference type="ARBA" id="ARBA00022692"/>
    </source>
</evidence>
<sequence length="972" mass="106212">MYQLSLSGTSFSIYTSVFMQSFFLISLALITSTVGGNSYNETDKLSLLAFKAQVVEDPFGVLNSWNASLHFCEWSGITCGRRHKRVTVLDLNSQKLKGGLSPHIGNLSFLKILRLYNNSLGDHIPPEIGRLFRVRILFLNNNSFTGQIPGNISHCSSLEKLILSYNNLVGKIPESLGSLSKLRMIDLSSNKLVGEIPTSLGNLSTLELLAVEINGLHGSIPNSFGQLKSLNILAVGVNYLTGTIPTSIYNLSSITVFSVLENQFRGRLPPNLAGPTTLPNLQFFYASSNQFDGPIPLTISNASGLVLFEIAKNKFSGKVPSLSRVSNLRSLILELNNLGYREDDDLNFITSLVNCTNLEVLYFNQNNFGGTLPESLNNISTKLQSLAIAGVIPSSIGNLTLLSKLLLSSNNFQGSIPSSLGGCKSLTTLDFFQNNLSGTIPKQLIGLSTLAEGLDLSWNRLTGPIPMEVGNLVNIQYLRLEENKLNGEIPETLSGCTSLMYLHLGGNSLQGNIPSSLVTLRGIEEMDFSSNNLSGKIPMYLQTFRMLKILNLSFNDFEGEVPIHGVFNNVSALSIVGNTRLCGGIPQLNLSSCSFNHYKKHKLSGKAKIIIVSVACGLVALILAIFLLIFCMLRKRSKLTNLGSAFGISFLKVSYGDLVKATDGFSSASLIGVGSFGSVYKGILNQLEAKVVAVKVLNLEASRASKSFVAECKALKRIKHRNLVKIITACSSIDFRGNDFKALVYEFMVNGSLEEWLHPNHGAKSEQEHKHLSLIERVNISLDVANALDYLHNHCHEPTVHCDLKPSNVLLDNDMNAHIGDFGLVRFLSHQFSSEQTSSFGIRGSIGYTAPEYVMGSKVSTLGDVYSYGILLLEMFTGKRPTDIMFRDGSNLRNFALAGLSNCVEEIVDAMLLQTENEGSNKNNVNQDTHDCLVSVIKIGVACSAELQKERMVIADVVSELCHIKDRLHKHA</sequence>
<dbReference type="PANTHER" id="PTHR27008:SF596">
    <property type="entry name" value="OS02G0215500 PROTEIN"/>
    <property type="match status" value="1"/>
</dbReference>
<feature type="domain" description="Protein kinase" evidence="9">
    <location>
        <begin position="665"/>
        <end position="933"/>
    </location>
</feature>
<dbReference type="InterPro" id="IPR001245">
    <property type="entry name" value="Ser-Thr/Tyr_kinase_cat_dom"/>
</dbReference>
<keyword evidence="6 8" id="KW-0472">Membrane</keyword>
<gene>
    <name evidence="11" type="primary">LOC107425604</name>
</gene>
<evidence type="ECO:0000256" key="1">
    <source>
        <dbReference type="ARBA" id="ARBA00004370"/>
    </source>
</evidence>
<dbReference type="PANTHER" id="PTHR27008">
    <property type="entry name" value="OS04G0122200 PROTEIN"/>
    <property type="match status" value="1"/>
</dbReference>
<dbReference type="SUPFAM" id="SSF52058">
    <property type="entry name" value="L domain-like"/>
    <property type="match status" value="2"/>
</dbReference>
<dbReference type="Gene3D" id="3.30.200.20">
    <property type="entry name" value="Phosphorylase Kinase, domain 1"/>
    <property type="match status" value="1"/>
</dbReference>
<dbReference type="GeneID" id="107425604"/>
<evidence type="ECO:0000313" key="10">
    <source>
        <dbReference type="Proteomes" id="UP001652623"/>
    </source>
</evidence>
<dbReference type="InterPro" id="IPR032675">
    <property type="entry name" value="LRR_dom_sf"/>
</dbReference>
<dbReference type="InterPro" id="IPR017441">
    <property type="entry name" value="Protein_kinase_ATP_BS"/>
</dbReference>
<evidence type="ECO:0000256" key="7">
    <source>
        <dbReference type="PROSITE-ProRule" id="PRU10141"/>
    </source>
</evidence>
<evidence type="ECO:0000313" key="11">
    <source>
        <dbReference type="RefSeq" id="XP_060671444.1"/>
    </source>
</evidence>
<dbReference type="InterPro" id="IPR013210">
    <property type="entry name" value="LRR_N_plant-typ"/>
</dbReference>
<organism evidence="10 11">
    <name type="scientific">Ziziphus jujuba</name>
    <name type="common">Chinese jujube</name>
    <name type="synonym">Ziziphus sativa</name>
    <dbReference type="NCBI Taxonomy" id="326968"/>
    <lineage>
        <taxon>Eukaryota</taxon>
        <taxon>Viridiplantae</taxon>
        <taxon>Streptophyta</taxon>
        <taxon>Embryophyta</taxon>
        <taxon>Tracheophyta</taxon>
        <taxon>Spermatophyta</taxon>
        <taxon>Magnoliopsida</taxon>
        <taxon>eudicotyledons</taxon>
        <taxon>Gunneridae</taxon>
        <taxon>Pentapetalae</taxon>
        <taxon>rosids</taxon>
        <taxon>fabids</taxon>
        <taxon>Rosales</taxon>
        <taxon>Rhamnaceae</taxon>
        <taxon>Paliureae</taxon>
        <taxon>Ziziphus</taxon>
    </lineage>
</organism>
<dbReference type="Pfam" id="PF07714">
    <property type="entry name" value="PK_Tyr_Ser-Thr"/>
    <property type="match status" value="1"/>
</dbReference>
<dbReference type="RefSeq" id="XP_060671444.1">
    <property type="nucleotide sequence ID" value="XM_060815461.1"/>
</dbReference>
<keyword evidence="7" id="KW-0547">Nucleotide-binding</keyword>
<evidence type="ECO:0000256" key="2">
    <source>
        <dbReference type="ARBA" id="ARBA00022614"/>
    </source>
</evidence>
<dbReference type="Proteomes" id="UP001652623">
    <property type="component" value="Chromosome 3"/>
</dbReference>
<dbReference type="Pfam" id="PF13855">
    <property type="entry name" value="LRR_8"/>
    <property type="match status" value="1"/>
</dbReference>
<dbReference type="InterPro" id="IPR000719">
    <property type="entry name" value="Prot_kinase_dom"/>
</dbReference>
<proteinExistence type="predicted"/>
<dbReference type="Gene3D" id="3.80.10.10">
    <property type="entry name" value="Ribonuclease Inhibitor"/>
    <property type="match status" value="4"/>
</dbReference>
<dbReference type="Gene3D" id="1.10.510.10">
    <property type="entry name" value="Transferase(Phosphotransferase) domain 1"/>
    <property type="match status" value="1"/>
</dbReference>
<evidence type="ECO:0000256" key="8">
    <source>
        <dbReference type="SAM" id="Phobius"/>
    </source>
</evidence>
<protein>
    <submittedName>
        <fullName evidence="11">Probable LRR receptor-like serine/threonine-protein kinase At3g47570</fullName>
    </submittedName>
</protein>
<evidence type="ECO:0000256" key="5">
    <source>
        <dbReference type="ARBA" id="ARBA00022989"/>
    </source>
</evidence>
<dbReference type="InterPro" id="IPR003591">
    <property type="entry name" value="Leu-rich_rpt_typical-subtyp"/>
</dbReference>
<accession>A0ABM4A3Y5</accession>
<keyword evidence="4" id="KW-0677">Repeat</keyword>
<feature type="transmembrane region" description="Helical" evidence="8">
    <location>
        <begin position="12"/>
        <end position="30"/>
    </location>
</feature>
<evidence type="ECO:0000256" key="4">
    <source>
        <dbReference type="ARBA" id="ARBA00022737"/>
    </source>
</evidence>
<dbReference type="PROSITE" id="PS50011">
    <property type="entry name" value="PROTEIN_KINASE_DOM"/>
    <property type="match status" value="1"/>
</dbReference>